<dbReference type="Gene3D" id="1.25.40.10">
    <property type="entry name" value="Tetratricopeptide repeat domain"/>
    <property type="match status" value="1"/>
</dbReference>
<keyword evidence="1" id="KW-0802">TPR repeat</keyword>
<dbReference type="OrthoDB" id="1926212at2759"/>
<sequence length="272" mass="31010">MTKMLSKYEDDDEDVEALFNKQHPLSNILNEADVRNRISSANKLKPTSAMRLGTSSMYQRQGTALFTASSTQPGTGFRPTTGMDIINRPMTAVRGAGYTSQKPLFDPLNQGAIIASPTELQKDDSPEEKIRVQESKIMQLIEESCLASNEGNYQKALLKAKEASNKERNLIRIQEQASLSDHHNMDLTYSVLFTLANQYANNDQYSEALSTYQMITKNRMFSNAYRLKVNMGNIYYKQAQHHKAIKMYRMALDQVPSSQKNLRYSTEFFYRP</sequence>
<dbReference type="PROSITE" id="PS50005">
    <property type="entry name" value="TPR"/>
    <property type="match status" value="1"/>
</dbReference>
<protein>
    <submittedName>
        <fullName evidence="2">Tetratricopeptide repeat-containing protein</fullName>
    </submittedName>
</protein>
<accession>A0A0T6B6Q5</accession>
<dbReference type="EMBL" id="LJIG01009465">
    <property type="protein sequence ID" value="KRT83026.1"/>
    <property type="molecule type" value="Genomic_DNA"/>
</dbReference>
<dbReference type="SUPFAM" id="SSF48452">
    <property type="entry name" value="TPR-like"/>
    <property type="match status" value="1"/>
</dbReference>
<feature type="repeat" description="TPR" evidence="1">
    <location>
        <begin position="225"/>
        <end position="258"/>
    </location>
</feature>
<dbReference type="GO" id="GO:0005814">
    <property type="term" value="C:centriole"/>
    <property type="evidence" value="ECO:0007669"/>
    <property type="project" value="TreeGrafter"/>
</dbReference>
<dbReference type="InterPro" id="IPR011990">
    <property type="entry name" value="TPR-like_helical_dom_sf"/>
</dbReference>
<reference evidence="2 3" key="1">
    <citation type="submission" date="2015-09" db="EMBL/GenBank/DDBJ databases">
        <title>Draft genome of the scarab beetle Oryctes borbonicus.</title>
        <authorList>
            <person name="Meyer J.M."/>
            <person name="Markov G.V."/>
            <person name="Baskaran P."/>
            <person name="Herrmann M."/>
            <person name="Sommer R.J."/>
            <person name="Roedelsperger C."/>
        </authorList>
    </citation>
    <scope>NUCLEOTIDE SEQUENCE [LARGE SCALE GENOMIC DNA]</scope>
    <source>
        <strain evidence="2">OB123</strain>
        <tissue evidence="2">Whole animal</tissue>
    </source>
</reference>
<gene>
    <name evidence="2" type="ORF">AMK59_4489</name>
</gene>
<name>A0A0T6B6Q5_9SCAR</name>
<dbReference type="GO" id="GO:1905515">
    <property type="term" value="P:non-motile cilium assembly"/>
    <property type="evidence" value="ECO:0007669"/>
    <property type="project" value="TreeGrafter"/>
</dbReference>
<comment type="caution">
    <text evidence="2">The sequence shown here is derived from an EMBL/GenBank/DDBJ whole genome shotgun (WGS) entry which is preliminary data.</text>
</comment>
<dbReference type="GO" id="GO:0019894">
    <property type="term" value="F:kinesin binding"/>
    <property type="evidence" value="ECO:0007669"/>
    <property type="project" value="TreeGrafter"/>
</dbReference>
<dbReference type="SMART" id="SM00028">
    <property type="entry name" value="TPR"/>
    <property type="match status" value="2"/>
</dbReference>
<dbReference type="Pfam" id="PF13174">
    <property type="entry name" value="TPR_6"/>
    <property type="match status" value="1"/>
</dbReference>
<organism evidence="2 3">
    <name type="scientific">Oryctes borbonicus</name>
    <dbReference type="NCBI Taxonomy" id="1629725"/>
    <lineage>
        <taxon>Eukaryota</taxon>
        <taxon>Metazoa</taxon>
        <taxon>Ecdysozoa</taxon>
        <taxon>Arthropoda</taxon>
        <taxon>Hexapoda</taxon>
        <taxon>Insecta</taxon>
        <taxon>Pterygota</taxon>
        <taxon>Neoptera</taxon>
        <taxon>Endopterygota</taxon>
        <taxon>Coleoptera</taxon>
        <taxon>Polyphaga</taxon>
        <taxon>Scarabaeiformia</taxon>
        <taxon>Scarabaeidae</taxon>
        <taxon>Dynastinae</taxon>
        <taxon>Oryctes</taxon>
    </lineage>
</organism>
<proteinExistence type="predicted"/>
<evidence type="ECO:0000256" key="1">
    <source>
        <dbReference type="PROSITE-ProRule" id="PRU00339"/>
    </source>
</evidence>
<dbReference type="AlphaFoldDB" id="A0A0T6B6Q5"/>
<dbReference type="GO" id="GO:0036064">
    <property type="term" value="C:ciliary basal body"/>
    <property type="evidence" value="ECO:0007669"/>
    <property type="project" value="TreeGrafter"/>
</dbReference>
<dbReference type="PANTHER" id="PTHR44117">
    <property type="entry name" value="INTRAFLAGELLAR TRANSPORT PROTEIN 88 HOMOLOG"/>
    <property type="match status" value="1"/>
</dbReference>
<dbReference type="PANTHER" id="PTHR44117:SF1">
    <property type="entry name" value="INTRAFLAGELLAR TRANSPORT PROTEIN 88 HOMOLOG"/>
    <property type="match status" value="1"/>
</dbReference>
<dbReference type="GO" id="GO:0097730">
    <property type="term" value="C:non-motile cilium"/>
    <property type="evidence" value="ECO:0007669"/>
    <property type="project" value="TreeGrafter"/>
</dbReference>
<feature type="non-terminal residue" evidence="2">
    <location>
        <position position="272"/>
    </location>
</feature>
<dbReference type="GO" id="GO:0097546">
    <property type="term" value="C:ciliary base"/>
    <property type="evidence" value="ECO:0007669"/>
    <property type="project" value="TreeGrafter"/>
</dbReference>
<keyword evidence="3" id="KW-1185">Reference proteome</keyword>
<dbReference type="InterPro" id="IPR019734">
    <property type="entry name" value="TPR_rpt"/>
</dbReference>
<dbReference type="GO" id="GO:0042073">
    <property type="term" value="P:intraciliary transport"/>
    <property type="evidence" value="ECO:0007669"/>
    <property type="project" value="TreeGrafter"/>
</dbReference>
<evidence type="ECO:0000313" key="2">
    <source>
        <dbReference type="EMBL" id="KRT83026.1"/>
    </source>
</evidence>
<evidence type="ECO:0000313" key="3">
    <source>
        <dbReference type="Proteomes" id="UP000051574"/>
    </source>
</evidence>
<dbReference type="Proteomes" id="UP000051574">
    <property type="component" value="Unassembled WGS sequence"/>
</dbReference>